<dbReference type="OrthoDB" id="2237529at2"/>
<feature type="region of interest" description="Disordered" evidence="1">
    <location>
        <begin position="89"/>
        <end position="125"/>
    </location>
</feature>
<dbReference type="InterPro" id="IPR021477">
    <property type="entry name" value="TVIIS_effector_SACOL2603_fam"/>
</dbReference>
<accession>A0A2X3W4S9</accession>
<dbReference type="KEGG" id="sfer:NCTC12278_01128"/>
<evidence type="ECO:0000313" key="2">
    <source>
        <dbReference type="EMBL" id="SQF40557.1"/>
    </source>
</evidence>
<name>A0A2X3W4S9_9STRE</name>
<proteinExistence type="predicted"/>
<protein>
    <submittedName>
        <fullName evidence="2">Type VII secretion effector</fullName>
    </submittedName>
</protein>
<dbReference type="NCBIfam" id="TIGR04197">
    <property type="entry name" value="T7SS_SACOL2603"/>
    <property type="match status" value="1"/>
</dbReference>
<feature type="compositionally biased region" description="Low complexity" evidence="1">
    <location>
        <begin position="96"/>
        <end position="114"/>
    </location>
</feature>
<organism evidence="2 3">
    <name type="scientific">Streptococcus ferus</name>
    <dbReference type="NCBI Taxonomy" id="1345"/>
    <lineage>
        <taxon>Bacteria</taxon>
        <taxon>Bacillati</taxon>
        <taxon>Bacillota</taxon>
        <taxon>Bacilli</taxon>
        <taxon>Lactobacillales</taxon>
        <taxon>Streptococcaceae</taxon>
        <taxon>Streptococcus</taxon>
    </lineage>
</organism>
<evidence type="ECO:0000256" key="1">
    <source>
        <dbReference type="SAM" id="MobiDB-lite"/>
    </source>
</evidence>
<dbReference type="AlphaFoldDB" id="A0A2X3W4S9"/>
<reference evidence="2 3" key="1">
    <citation type="submission" date="2018-06" db="EMBL/GenBank/DDBJ databases">
        <authorList>
            <consortium name="Pathogen Informatics"/>
            <person name="Doyle S."/>
        </authorList>
    </citation>
    <scope>NUCLEOTIDE SEQUENCE [LARGE SCALE GENOMIC DNA]</scope>
    <source>
        <strain evidence="2 3">NCTC12278</strain>
    </source>
</reference>
<dbReference type="STRING" id="1123303.GCA_000372425_00652"/>
<sequence>MGDIKSDAGTASSIATTINTGTATVLGYSAATKDADSTITGNVSNASPLIDSLSNNANQVATGVESFSDCVTKVDSNFQEKDAEIASAVSGLSGWSSDTASSNRSSGASANGTSVPTTADPEAFN</sequence>
<gene>
    <name evidence="2" type="ORF">NCTC12278_01128</name>
</gene>
<keyword evidence="3" id="KW-1185">Reference proteome</keyword>
<dbReference type="Proteomes" id="UP000249495">
    <property type="component" value="Chromosome 1"/>
</dbReference>
<evidence type="ECO:0000313" key="3">
    <source>
        <dbReference type="Proteomes" id="UP000249495"/>
    </source>
</evidence>
<dbReference type="EMBL" id="LS483343">
    <property type="protein sequence ID" value="SQF40557.1"/>
    <property type="molecule type" value="Genomic_DNA"/>
</dbReference>
<dbReference type="RefSeq" id="WP_018029982.1">
    <property type="nucleotide sequence ID" value="NZ_CAMCCF010000014.1"/>
</dbReference>